<evidence type="ECO:0000313" key="2">
    <source>
        <dbReference type="Proteomes" id="UP000013523"/>
    </source>
</evidence>
<evidence type="ECO:0008006" key="3">
    <source>
        <dbReference type="Google" id="ProtNLM"/>
    </source>
</evidence>
<dbReference type="PATRIC" id="fig|86416.3.peg.734"/>
<name>R4K809_CLOPA</name>
<keyword evidence="2" id="KW-1185">Reference proteome</keyword>
<proteinExistence type="predicted"/>
<dbReference type="RefSeq" id="WP_015614105.1">
    <property type="nucleotide sequence ID" value="NC_021182.1"/>
</dbReference>
<dbReference type="EMBL" id="CP003261">
    <property type="protein sequence ID" value="AGK95780.1"/>
    <property type="molecule type" value="Genomic_DNA"/>
</dbReference>
<dbReference type="AlphaFoldDB" id="R4K809"/>
<organism evidence="1 2">
    <name type="scientific">Clostridium pasteurianum BC1</name>
    <dbReference type="NCBI Taxonomy" id="86416"/>
    <lineage>
        <taxon>Bacteria</taxon>
        <taxon>Bacillati</taxon>
        <taxon>Bacillota</taxon>
        <taxon>Clostridia</taxon>
        <taxon>Eubacteriales</taxon>
        <taxon>Clostridiaceae</taxon>
        <taxon>Clostridium</taxon>
    </lineage>
</organism>
<dbReference type="KEGG" id="cpas:Clopa_0748"/>
<gene>
    <name evidence="1" type="ORF">Clopa_0748</name>
</gene>
<dbReference type="HOGENOM" id="CLU_111930_0_0_9"/>
<dbReference type="PROSITE" id="PS51257">
    <property type="entry name" value="PROKAR_LIPOPROTEIN"/>
    <property type="match status" value="1"/>
</dbReference>
<accession>R4K809</accession>
<dbReference type="Proteomes" id="UP000013523">
    <property type="component" value="Chromosome"/>
</dbReference>
<sequence>MLNKTTVIFLVLIVSMFLFGGCNKNISGYQNSVQNLIRKNPIKEAIEKDYEAKIQPLINDSTITKYQANKLLTYLMGNINTITKESIQKQDNELNKLVNDKVITQQQAYKIINALRK</sequence>
<evidence type="ECO:0000313" key="1">
    <source>
        <dbReference type="EMBL" id="AGK95780.1"/>
    </source>
</evidence>
<protein>
    <recommendedName>
        <fullName evidence="3">Lipoprotein</fullName>
    </recommendedName>
</protein>
<reference evidence="1 2" key="1">
    <citation type="submission" date="2012-01" db="EMBL/GenBank/DDBJ databases">
        <title>Complete sequence of chromosome of Clostridium pasteurianum BC1.</title>
        <authorList>
            <consortium name="US DOE Joint Genome Institute"/>
            <person name="Lucas S."/>
            <person name="Han J."/>
            <person name="Lapidus A."/>
            <person name="Cheng J.-F."/>
            <person name="Goodwin L."/>
            <person name="Pitluck S."/>
            <person name="Peters L."/>
            <person name="Mikhailova N."/>
            <person name="Teshima H."/>
            <person name="Detter J.C."/>
            <person name="Han C."/>
            <person name="Tapia R."/>
            <person name="Land M."/>
            <person name="Hauser L."/>
            <person name="Kyrpides N."/>
            <person name="Ivanova N."/>
            <person name="Pagani I."/>
            <person name="Dunn J."/>
            <person name="Taghavi S."/>
            <person name="Francis A."/>
            <person name="van der Lelie D."/>
            <person name="Woyke T."/>
        </authorList>
    </citation>
    <scope>NUCLEOTIDE SEQUENCE [LARGE SCALE GENOMIC DNA]</scope>
    <source>
        <strain evidence="1 2">BC1</strain>
    </source>
</reference>